<organism evidence="1 2">
    <name type="scientific">Asaia bogorensis</name>
    <dbReference type="NCBI Taxonomy" id="91915"/>
    <lineage>
        <taxon>Bacteria</taxon>
        <taxon>Pseudomonadati</taxon>
        <taxon>Pseudomonadota</taxon>
        <taxon>Alphaproteobacteria</taxon>
        <taxon>Acetobacterales</taxon>
        <taxon>Acetobacteraceae</taxon>
        <taxon>Asaia</taxon>
    </lineage>
</organism>
<protein>
    <submittedName>
        <fullName evidence="1">Uncharacterized protein</fullName>
    </submittedName>
</protein>
<dbReference type="EMBL" id="CBLX010000004">
    <property type="protein sequence ID" value="CDG38871.1"/>
    <property type="molecule type" value="Genomic_DNA"/>
</dbReference>
<reference evidence="1 2" key="1">
    <citation type="journal article" date="2014" name="Genome Biol. Evol.">
        <title>Acetic acid bacteria genomes reveal functional traits for adaptation to life in insect guts.</title>
        <authorList>
            <person name="Chouaia B."/>
            <person name="Gaiarsa S."/>
            <person name="Crotti E."/>
            <person name="Comandatore F."/>
            <person name="Degli Esposti M."/>
            <person name="Ricci I."/>
            <person name="Alma A."/>
            <person name="Favia G."/>
            <person name="Bandi C."/>
            <person name="Daffonchio D."/>
        </authorList>
    </citation>
    <scope>NUCLEOTIDE SEQUENCE [LARGE SCALE GENOMIC DNA]</scope>
    <source>
        <strain evidence="1 2">SF2.1</strain>
    </source>
</reference>
<evidence type="ECO:0000313" key="2">
    <source>
        <dbReference type="Proteomes" id="UP000027583"/>
    </source>
</evidence>
<gene>
    <name evidence="1" type="ORF">ASAP_0826</name>
</gene>
<evidence type="ECO:0000313" key="1">
    <source>
        <dbReference type="EMBL" id="CDG38871.1"/>
    </source>
</evidence>
<dbReference type="AlphaFoldDB" id="A0A060QI00"/>
<sequence length="40" mass="4624">MTPNGRAMIFGEDQRDSIRDWNEGVSHSNAMEHCFIERSV</sequence>
<accession>A0A060QI00</accession>
<proteinExistence type="predicted"/>
<comment type="caution">
    <text evidence="1">The sequence shown here is derived from an EMBL/GenBank/DDBJ whole genome shotgun (WGS) entry which is preliminary data.</text>
</comment>
<dbReference type="Proteomes" id="UP000027583">
    <property type="component" value="Unassembled WGS sequence"/>
</dbReference>
<reference evidence="1 2" key="2">
    <citation type="journal article" date="2014" name="PLoS ONE">
        <title>Evolution of mitochondria reconstructed from the energy metabolism of living bacteria.</title>
        <authorList>
            <person name="Degli Esposti M."/>
            <person name="Chouaia B."/>
            <person name="Comandatore F."/>
            <person name="Crotti E."/>
            <person name="Sassera D."/>
            <person name="Lievens P.M."/>
            <person name="Daffonchio D."/>
            <person name="Bandi C."/>
        </authorList>
    </citation>
    <scope>NUCLEOTIDE SEQUENCE [LARGE SCALE GENOMIC DNA]</scope>
    <source>
        <strain evidence="1 2">SF2.1</strain>
    </source>
</reference>
<name>A0A060QI00_9PROT</name>